<feature type="chain" id="PRO_5036411714" description="Countin-like protein" evidence="1">
    <location>
        <begin position="22"/>
        <end position="255"/>
    </location>
</feature>
<dbReference type="EMBL" id="CAJNOJ010000270">
    <property type="protein sequence ID" value="CAF1357347.1"/>
    <property type="molecule type" value="Genomic_DNA"/>
</dbReference>
<protein>
    <recommendedName>
        <fullName evidence="6">Countin-like protein</fullName>
    </recommendedName>
</protein>
<dbReference type="Proteomes" id="UP000663852">
    <property type="component" value="Unassembled WGS sequence"/>
</dbReference>
<gene>
    <name evidence="2" type="ORF">EDS130_LOCUS33617</name>
    <name evidence="3" type="ORF">XAT740_LOCUS50238</name>
</gene>
<comment type="caution">
    <text evidence="2">The sequence shown here is derived from an EMBL/GenBank/DDBJ whole genome shotgun (WGS) entry which is preliminary data.</text>
</comment>
<evidence type="ECO:0000313" key="3">
    <source>
        <dbReference type="EMBL" id="CAF1620955.1"/>
    </source>
</evidence>
<dbReference type="OrthoDB" id="17754at2759"/>
<evidence type="ECO:0000313" key="4">
    <source>
        <dbReference type="Proteomes" id="UP000663828"/>
    </source>
</evidence>
<dbReference type="AlphaFoldDB" id="A0A815I069"/>
<evidence type="ECO:0000313" key="5">
    <source>
        <dbReference type="Proteomes" id="UP000663852"/>
    </source>
</evidence>
<dbReference type="Proteomes" id="UP000663828">
    <property type="component" value="Unassembled WGS sequence"/>
</dbReference>
<keyword evidence="4" id="KW-1185">Reference proteome</keyword>
<organism evidence="2 5">
    <name type="scientific">Adineta ricciae</name>
    <name type="common">Rotifer</name>
    <dbReference type="NCBI Taxonomy" id="249248"/>
    <lineage>
        <taxon>Eukaryota</taxon>
        <taxon>Metazoa</taxon>
        <taxon>Spiralia</taxon>
        <taxon>Gnathifera</taxon>
        <taxon>Rotifera</taxon>
        <taxon>Eurotatoria</taxon>
        <taxon>Bdelloidea</taxon>
        <taxon>Adinetida</taxon>
        <taxon>Adinetidae</taxon>
        <taxon>Adineta</taxon>
    </lineage>
</organism>
<reference evidence="2" key="1">
    <citation type="submission" date="2021-02" db="EMBL/GenBank/DDBJ databases">
        <authorList>
            <person name="Nowell W R."/>
        </authorList>
    </citation>
    <scope>NUCLEOTIDE SEQUENCE</scope>
</reference>
<evidence type="ECO:0008006" key="6">
    <source>
        <dbReference type="Google" id="ProtNLM"/>
    </source>
</evidence>
<evidence type="ECO:0000313" key="2">
    <source>
        <dbReference type="EMBL" id="CAF1357347.1"/>
    </source>
</evidence>
<sequence>MYYVSLIVFVTVTVLGKSVHATEKIPYTIERIPPIDERNDVGPEICRECIKESVSAINVLLNLILDEGIIGSCGDLCGALANKTSSKGLGDVCLVVCNVVGIGEFIRLLEHTDLDPIWYCQIADLCPINDHGDAKFVYFHMIPSTGRVGTEFIIDCSFTSKNGTGPGMLSITIVTPQNQSASNDFLLDAKKPGIYDQRIAVKTFDRECSSPTDSCNGFPTGTYNVTAYLCDGECGSHHPHSSIYDVGHTSFVVTP</sequence>
<accession>A0A815I069</accession>
<keyword evidence="1" id="KW-0732">Signal</keyword>
<evidence type="ECO:0000256" key="1">
    <source>
        <dbReference type="SAM" id="SignalP"/>
    </source>
</evidence>
<proteinExistence type="predicted"/>
<feature type="signal peptide" evidence="1">
    <location>
        <begin position="1"/>
        <end position="21"/>
    </location>
</feature>
<name>A0A815I069_ADIRI</name>
<dbReference type="EMBL" id="CAJNOR010007646">
    <property type="protein sequence ID" value="CAF1620955.1"/>
    <property type="molecule type" value="Genomic_DNA"/>
</dbReference>